<dbReference type="InterPro" id="IPR016032">
    <property type="entry name" value="Sig_transdc_resp-reg_C-effctor"/>
</dbReference>
<feature type="domain" description="HTH luxR-type" evidence="1">
    <location>
        <begin position="296"/>
        <end position="353"/>
    </location>
</feature>
<dbReference type="InterPro" id="IPR000792">
    <property type="entry name" value="Tscrpt_reg_LuxR_C"/>
</dbReference>
<comment type="caution">
    <text evidence="2">The sequence shown here is derived from an EMBL/GenBank/DDBJ whole genome shotgun (WGS) entry which is preliminary data.</text>
</comment>
<dbReference type="RefSeq" id="WP_173804951.1">
    <property type="nucleotide sequence ID" value="NZ_JABSNM010000006.1"/>
</dbReference>
<dbReference type="Proteomes" id="UP001516061">
    <property type="component" value="Unassembled WGS sequence"/>
</dbReference>
<organism evidence="2 3">
    <name type="scientific">Sphaerotilus uruguayifluvii</name>
    <dbReference type="NCBI Taxonomy" id="2735897"/>
    <lineage>
        <taxon>Bacteria</taxon>
        <taxon>Pseudomonadati</taxon>
        <taxon>Pseudomonadota</taxon>
        <taxon>Betaproteobacteria</taxon>
        <taxon>Burkholderiales</taxon>
        <taxon>Sphaerotilaceae</taxon>
        <taxon>Sphaerotilus</taxon>
    </lineage>
</organism>
<dbReference type="GO" id="GO:0003677">
    <property type="term" value="F:DNA binding"/>
    <property type="evidence" value="ECO:0007669"/>
    <property type="project" value="UniProtKB-KW"/>
</dbReference>
<sequence length="364" mass="39358">MIVLLHDAARGGAGWEDVGEQLQQLLGLDGWHLMRMNHGVTEVLTAGGERVSASAAARYDAHYGRIDPRLGLLRQARAGTLCCDHEHFDARFVARSEFYQDFLLPEGLRYVLGSRITADEADPQGGYLMGLLRGPERGVFSAETQARVQRLMPHLQRAFALKDQLEQLHEHARMLEAALEAAGPAALALDRSGRIRHADAQARGWLAAASPVLSRRGRLQLAAGGAAAQERLQAAIERCARSGEIQALALPGHTLTLSRMPARGVERADDRPALLLCLIAPTRRPRLPPVGQLVALLGLTPAEARLARGLAAGLSLEEHAEQQGVRLATVRTQLKAIFAKTGTHRQSDLVRLLDTIPVPGGDTA</sequence>
<reference evidence="2 3" key="1">
    <citation type="submission" date="2020-05" db="EMBL/GenBank/DDBJ databases">
        <title>Genomic Encyclopedia of Type Strains, Phase IV (KMG-V): Genome sequencing to study the core and pangenomes of soil and plant-associated prokaryotes.</title>
        <authorList>
            <person name="Whitman W."/>
        </authorList>
    </citation>
    <scope>NUCLEOTIDE SEQUENCE [LARGE SCALE GENOMIC DNA]</scope>
    <source>
        <strain evidence="2 3">C29</strain>
    </source>
</reference>
<name>A0ABX2G101_9BURK</name>
<dbReference type="EMBL" id="JABSNM010000006">
    <property type="protein sequence ID" value="NRT55976.1"/>
    <property type="molecule type" value="Genomic_DNA"/>
</dbReference>
<keyword evidence="2" id="KW-0238">DNA-binding</keyword>
<proteinExistence type="predicted"/>
<protein>
    <submittedName>
        <fullName evidence="2">DNA-binding CsgD family transcriptional regulator</fullName>
    </submittedName>
</protein>
<evidence type="ECO:0000313" key="2">
    <source>
        <dbReference type="EMBL" id="NRT55976.1"/>
    </source>
</evidence>
<dbReference type="SUPFAM" id="SSF46894">
    <property type="entry name" value="C-terminal effector domain of the bipartite response regulators"/>
    <property type="match status" value="1"/>
</dbReference>
<gene>
    <name evidence="2" type="ORF">HNQ01_001711</name>
</gene>
<keyword evidence="3" id="KW-1185">Reference proteome</keyword>
<accession>A0ABX2G101</accession>
<evidence type="ECO:0000313" key="3">
    <source>
        <dbReference type="Proteomes" id="UP001516061"/>
    </source>
</evidence>
<dbReference type="InterPro" id="IPR036388">
    <property type="entry name" value="WH-like_DNA-bd_sf"/>
</dbReference>
<evidence type="ECO:0000259" key="1">
    <source>
        <dbReference type="SMART" id="SM00421"/>
    </source>
</evidence>
<dbReference type="SMART" id="SM00421">
    <property type="entry name" value="HTH_LUXR"/>
    <property type="match status" value="1"/>
</dbReference>
<dbReference type="Gene3D" id="1.10.10.10">
    <property type="entry name" value="Winged helix-like DNA-binding domain superfamily/Winged helix DNA-binding domain"/>
    <property type="match status" value="1"/>
</dbReference>